<feature type="transmembrane region" description="Helical" evidence="1">
    <location>
        <begin position="57"/>
        <end position="75"/>
    </location>
</feature>
<evidence type="ECO:0008006" key="4">
    <source>
        <dbReference type="Google" id="ProtNLM"/>
    </source>
</evidence>
<keyword evidence="1" id="KW-0472">Membrane</keyword>
<dbReference type="EMBL" id="FXTE01000002">
    <property type="protein sequence ID" value="SMO52625.1"/>
    <property type="molecule type" value="Genomic_DNA"/>
</dbReference>
<evidence type="ECO:0000313" key="2">
    <source>
        <dbReference type="EMBL" id="SMO52625.1"/>
    </source>
</evidence>
<sequence>MSGTKSPSRKEPATEGKWPVWKLAILLYPASALTVAINLFLAGLIANSAGFGVIEPVTAILWSIPLGVPACWFAGRWVRSLMDEADG</sequence>
<feature type="transmembrane region" description="Helical" evidence="1">
    <location>
        <begin position="20"/>
        <end position="45"/>
    </location>
</feature>
<gene>
    <name evidence="2" type="ORF">SAMN06265380_10220</name>
</gene>
<reference evidence="2 3" key="1">
    <citation type="submission" date="2017-05" db="EMBL/GenBank/DDBJ databases">
        <authorList>
            <person name="Varghese N."/>
            <person name="Submissions S."/>
        </authorList>
    </citation>
    <scope>NUCLEOTIDE SEQUENCE [LARGE SCALE GENOMIC DNA]</scope>
    <source>
        <strain evidence="2 3">DSM 28009</strain>
    </source>
</reference>
<evidence type="ECO:0000256" key="1">
    <source>
        <dbReference type="SAM" id="Phobius"/>
    </source>
</evidence>
<protein>
    <recommendedName>
        <fullName evidence="4">NnrT protein</fullName>
    </recommendedName>
</protein>
<dbReference type="AlphaFoldDB" id="A0A521BZU8"/>
<keyword evidence="3" id="KW-1185">Reference proteome</keyword>
<organism evidence="2 3">
    <name type="scientific">Ruegeria faecimaris</name>
    <dbReference type="NCBI Taxonomy" id="686389"/>
    <lineage>
        <taxon>Bacteria</taxon>
        <taxon>Pseudomonadati</taxon>
        <taxon>Pseudomonadota</taxon>
        <taxon>Alphaproteobacteria</taxon>
        <taxon>Rhodobacterales</taxon>
        <taxon>Roseobacteraceae</taxon>
        <taxon>Ruegeria</taxon>
    </lineage>
</organism>
<accession>A0A521BZU8</accession>
<keyword evidence="1" id="KW-1133">Transmembrane helix</keyword>
<evidence type="ECO:0000313" key="3">
    <source>
        <dbReference type="Proteomes" id="UP000319555"/>
    </source>
</evidence>
<dbReference type="RefSeq" id="WP_142635225.1">
    <property type="nucleotide sequence ID" value="NZ_CANMQC010000002.1"/>
</dbReference>
<dbReference type="Proteomes" id="UP000319555">
    <property type="component" value="Unassembled WGS sequence"/>
</dbReference>
<dbReference type="OrthoDB" id="7667013at2"/>
<name>A0A521BZU8_9RHOB</name>
<keyword evidence="1" id="KW-0812">Transmembrane</keyword>
<proteinExistence type="predicted"/>